<evidence type="ECO:0000313" key="2">
    <source>
        <dbReference type="Proteomes" id="UP000237000"/>
    </source>
</evidence>
<reference evidence="2" key="1">
    <citation type="submission" date="2016-06" db="EMBL/GenBank/DDBJ databases">
        <title>Parallel loss of symbiosis genes in relatives of nitrogen-fixing non-legume Parasponia.</title>
        <authorList>
            <person name="Van Velzen R."/>
            <person name="Holmer R."/>
            <person name="Bu F."/>
            <person name="Rutten L."/>
            <person name="Van Zeijl A."/>
            <person name="Liu W."/>
            <person name="Santuari L."/>
            <person name="Cao Q."/>
            <person name="Sharma T."/>
            <person name="Shen D."/>
            <person name="Roswanjaya Y."/>
            <person name="Wardhani T."/>
            <person name="Kalhor M.S."/>
            <person name="Jansen J."/>
            <person name="Van den Hoogen J."/>
            <person name="Gungor B."/>
            <person name="Hartog M."/>
            <person name="Hontelez J."/>
            <person name="Verver J."/>
            <person name="Yang W.-C."/>
            <person name="Schijlen E."/>
            <person name="Repin R."/>
            <person name="Schilthuizen M."/>
            <person name="Schranz E."/>
            <person name="Heidstra R."/>
            <person name="Miyata K."/>
            <person name="Fedorova E."/>
            <person name="Kohlen W."/>
            <person name="Bisseling T."/>
            <person name="Smit S."/>
            <person name="Geurts R."/>
        </authorList>
    </citation>
    <scope>NUCLEOTIDE SEQUENCE [LARGE SCALE GENOMIC DNA]</scope>
    <source>
        <strain evidence="2">cv. RG33-2</strain>
    </source>
</reference>
<organism evidence="1 2">
    <name type="scientific">Trema orientale</name>
    <name type="common">Charcoal tree</name>
    <name type="synonym">Celtis orientalis</name>
    <dbReference type="NCBI Taxonomy" id="63057"/>
    <lineage>
        <taxon>Eukaryota</taxon>
        <taxon>Viridiplantae</taxon>
        <taxon>Streptophyta</taxon>
        <taxon>Embryophyta</taxon>
        <taxon>Tracheophyta</taxon>
        <taxon>Spermatophyta</taxon>
        <taxon>Magnoliopsida</taxon>
        <taxon>eudicotyledons</taxon>
        <taxon>Gunneridae</taxon>
        <taxon>Pentapetalae</taxon>
        <taxon>rosids</taxon>
        <taxon>fabids</taxon>
        <taxon>Rosales</taxon>
        <taxon>Cannabaceae</taxon>
        <taxon>Trema</taxon>
    </lineage>
</organism>
<dbReference type="InParanoid" id="A0A2P5BQW3"/>
<proteinExistence type="predicted"/>
<dbReference type="AlphaFoldDB" id="A0A2P5BQW3"/>
<comment type="caution">
    <text evidence="1">The sequence shown here is derived from an EMBL/GenBank/DDBJ whole genome shotgun (WGS) entry which is preliminary data.</text>
</comment>
<dbReference type="Proteomes" id="UP000237000">
    <property type="component" value="Unassembled WGS sequence"/>
</dbReference>
<evidence type="ECO:0000313" key="1">
    <source>
        <dbReference type="EMBL" id="PON51193.1"/>
    </source>
</evidence>
<dbReference type="EMBL" id="JXTC01000477">
    <property type="protein sequence ID" value="PON51193.1"/>
    <property type="molecule type" value="Genomic_DNA"/>
</dbReference>
<name>A0A2P5BQW3_TREOI</name>
<sequence length="124" mass="14482">MMSWQISAFNSKTMLKLQNTYKEKTETRAKKNISKIRPKKLNNVRQKHCTQQWRLRTLLQTKLYEPKHSHVQIRPLPPTIGISLTSLRTGFLPRILRLLPLYLPSVKTKFKTISNATSFCAAME</sequence>
<dbReference type="OrthoDB" id="10469325at2759"/>
<gene>
    <name evidence="1" type="ORF">TorRG33x02_312070</name>
</gene>
<accession>A0A2P5BQW3</accession>
<keyword evidence="2" id="KW-1185">Reference proteome</keyword>
<protein>
    <submittedName>
        <fullName evidence="1">Uncharacterized protein</fullName>
    </submittedName>
</protein>